<feature type="region of interest" description="Disordered" evidence="1">
    <location>
        <begin position="240"/>
        <end position="271"/>
    </location>
</feature>
<organism evidence="2 3">
    <name type="scientific">Tilletia indica</name>
    <dbReference type="NCBI Taxonomy" id="43049"/>
    <lineage>
        <taxon>Eukaryota</taxon>
        <taxon>Fungi</taxon>
        <taxon>Dikarya</taxon>
        <taxon>Basidiomycota</taxon>
        <taxon>Ustilaginomycotina</taxon>
        <taxon>Exobasidiomycetes</taxon>
        <taxon>Tilletiales</taxon>
        <taxon>Tilletiaceae</taxon>
        <taxon>Tilletia</taxon>
    </lineage>
</organism>
<sequence>MSRQPTHSVFPDDVSPTSSDALDYGIQKDASLYFEQVPLIKEPLLTSNIREYPTGMMESRTPEPIHLTLKDEFGFERSWIKTEDETLGSMETSYAKYSDLKEEDFFFLLRTVPISSFDPIKNLPLMNGDIIKVVVNVAKLVSCHDGKWISTIISLSPRYHNGMPYNHYSGPATRPDERTLRVLLPFIWPEVPPIVIDCRARKNRTLNDVLLVFRQALCRPTIEWEDIGFDDSPPLSQVVGNSSPLTLRLSERSRQRSTTSSKTTTPSKKQN</sequence>
<accession>A0A8T8SCX3</accession>
<evidence type="ECO:0000256" key="1">
    <source>
        <dbReference type="SAM" id="MobiDB-lite"/>
    </source>
</evidence>
<reference evidence="2" key="2">
    <citation type="journal article" date="2019" name="IMA Fungus">
        <title>Genome sequencing and comparison of five Tilletia species to identify candidate genes for the detection of regulated species infecting wheat.</title>
        <authorList>
            <person name="Nguyen H.D.T."/>
            <person name="Sultana T."/>
            <person name="Kesanakurti P."/>
            <person name="Hambleton S."/>
        </authorList>
    </citation>
    <scope>NUCLEOTIDE SEQUENCE</scope>
    <source>
        <strain evidence="2">DAOMC 236416</strain>
    </source>
</reference>
<protein>
    <submittedName>
        <fullName evidence="2">Uncharacterized protein</fullName>
    </submittedName>
</protein>
<dbReference type="EMBL" id="LWDF02001942">
    <property type="protein sequence ID" value="KAE8237078.1"/>
    <property type="molecule type" value="Genomic_DNA"/>
</dbReference>
<gene>
    <name evidence="2" type="ORF">A4X13_0g8920</name>
</gene>
<evidence type="ECO:0000313" key="3">
    <source>
        <dbReference type="Proteomes" id="UP000077521"/>
    </source>
</evidence>
<feature type="compositionally biased region" description="Low complexity" evidence="1">
    <location>
        <begin position="256"/>
        <end position="271"/>
    </location>
</feature>
<dbReference type="Proteomes" id="UP000077521">
    <property type="component" value="Unassembled WGS sequence"/>
</dbReference>
<comment type="caution">
    <text evidence="2">The sequence shown here is derived from an EMBL/GenBank/DDBJ whole genome shotgun (WGS) entry which is preliminary data.</text>
</comment>
<reference evidence="2" key="1">
    <citation type="submission" date="2016-04" db="EMBL/GenBank/DDBJ databases">
        <authorList>
            <person name="Nguyen H.D."/>
            <person name="Samba Siva P."/>
            <person name="Cullis J."/>
            <person name="Levesque C.A."/>
            <person name="Hambleton S."/>
        </authorList>
    </citation>
    <scope>NUCLEOTIDE SEQUENCE</scope>
    <source>
        <strain evidence="2">DAOMC 236416</strain>
    </source>
</reference>
<name>A0A8T8SCX3_9BASI</name>
<proteinExistence type="predicted"/>
<keyword evidence="3" id="KW-1185">Reference proteome</keyword>
<evidence type="ECO:0000313" key="2">
    <source>
        <dbReference type="EMBL" id="KAE8237078.1"/>
    </source>
</evidence>
<dbReference type="AlphaFoldDB" id="A0A8T8SCX3"/>